<dbReference type="InterPro" id="IPR055832">
    <property type="entry name" value="DUF7409"/>
</dbReference>
<accession>A0A4S3TPX6</accession>
<dbReference type="EMBL" id="RBZW01000008">
    <property type="protein sequence ID" value="THE66434.1"/>
    <property type="molecule type" value="Genomic_DNA"/>
</dbReference>
<dbReference type="OrthoDB" id="170608at2157"/>
<gene>
    <name evidence="2" type="ORF">D8Y22_02420</name>
</gene>
<reference evidence="2 3" key="1">
    <citation type="submission" date="2018-10" db="EMBL/GenBank/DDBJ databases">
        <title>Natronolimnobius sp. XQ-INN 246 isolated from Inner Mongolia Autonomous Region of China.</title>
        <authorList>
            <person name="Xue Q."/>
        </authorList>
    </citation>
    <scope>NUCLEOTIDE SEQUENCE [LARGE SCALE GENOMIC DNA]</scope>
    <source>
        <strain evidence="2 3">XQ-INN 246</strain>
    </source>
</reference>
<dbReference type="GO" id="GO:0000166">
    <property type="term" value="F:nucleotide binding"/>
    <property type="evidence" value="ECO:0007669"/>
    <property type="project" value="InterPro"/>
</dbReference>
<protein>
    <recommendedName>
        <fullName evidence="1">DUF7409 domain-containing protein</fullName>
    </recommendedName>
</protein>
<dbReference type="InterPro" id="IPR010995">
    <property type="entry name" value="DNA_repair_Rad51/TF_NusA_a-hlx"/>
</dbReference>
<name>A0A4S3TPX6_9EURY</name>
<keyword evidence="3" id="KW-1185">Reference proteome</keyword>
<evidence type="ECO:0000313" key="2">
    <source>
        <dbReference type="EMBL" id="THE66434.1"/>
    </source>
</evidence>
<feature type="domain" description="DUF7409" evidence="1">
    <location>
        <begin position="24"/>
        <end position="63"/>
    </location>
</feature>
<evidence type="ECO:0000313" key="3">
    <source>
        <dbReference type="Proteomes" id="UP000318864"/>
    </source>
</evidence>
<dbReference type="SUPFAM" id="SSF47794">
    <property type="entry name" value="Rad51 N-terminal domain-like"/>
    <property type="match status" value="1"/>
</dbReference>
<evidence type="ECO:0000259" key="1">
    <source>
        <dbReference type="Pfam" id="PF24158"/>
    </source>
</evidence>
<dbReference type="AlphaFoldDB" id="A0A4S3TPX6"/>
<proteinExistence type="predicted"/>
<dbReference type="Proteomes" id="UP000318864">
    <property type="component" value="Unassembled WGS sequence"/>
</dbReference>
<organism evidence="2 3">
    <name type="scientific">Salinadaptatus halalkaliphilus</name>
    <dbReference type="NCBI Taxonomy" id="2419781"/>
    <lineage>
        <taxon>Archaea</taxon>
        <taxon>Methanobacteriati</taxon>
        <taxon>Methanobacteriota</taxon>
        <taxon>Stenosarchaea group</taxon>
        <taxon>Halobacteria</taxon>
        <taxon>Halobacteriales</taxon>
        <taxon>Natrialbaceae</taxon>
        <taxon>Salinadaptatus</taxon>
    </lineage>
</organism>
<comment type="caution">
    <text evidence="2">The sequence shown here is derived from an EMBL/GenBank/DDBJ whole genome shotgun (WGS) entry which is preliminary data.</text>
</comment>
<sequence>MVTRVSEEKIVADAETARALETETRTHLEDAGIDPNTVLDKECSYRALLDAGVDESVAERLRRRFSLPWSFETDGDLGRRSDEVRGLDEAERAWIAASEDEEWQAFDGPSIQITIGREKPAERPWPRPTPVTAVAGVGPDDAETLAEGGITSAERLATINASEVADVLELDVRHVRMWRHSARTLLE</sequence>
<dbReference type="Pfam" id="PF24158">
    <property type="entry name" value="DUF7409"/>
    <property type="match status" value="1"/>
</dbReference>
<dbReference type="Gene3D" id="1.10.150.20">
    <property type="entry name" value="5' to 3' exonuclease, C-terminal subdomain"/>
    <property type="match status" value="1"/>
</dbReference>